<dbReference type="InterPro" id="IPR007342">
    <property type="entry name" value="PsuG"/>
</dbReference>
<evidence type="ECO:0000313" key="10">
    <source>
        <dbReference type="Proteomes" id="UP000383932"/>
    </source>
</evidence>
<dbReference type="OrthoDB" id="198885at2759"/>
<dbReference type="InterPro" id="IPR011611">
    <property type="entry name" value="PfkB_dom"/>
</dbReference>
<comment type="caution">
    <text evidence="9">The sequence shown here is derived from an EMBL/GenBank/DDBJ whole genome shotgun (WGS) entry which is preliminary data.</text>
</comment>
<dbReference type="GO" id="GO:0046872">
    <property type="term" value="F:metal ion binding"/>
    <property type="evidence" value="ECO:0007669"/>
    <property type="project" value="UniProtKB-KW"/>
</dbReference>
<dbReference type="SUPFAM" id="SSF53613">
    <property type="entry name" value="Ribokinase-like"/>
    <property type="match status" value="1"/>
</dbReference>
<dbReference type="GO" id="GO:0004730">
    <property type="term" value="F:pseudouridylate synthase activity"/>
    <property type="evidence" value="ECO:0007669"/>
    <property type="project" value="InterPro"/>
</dbReference>
<dbReference type="Pfam" id="PF04227">
    <property type="entry name" value="Indigoidine_A"/>
    <property type="match status" value="1"/>
</dbReference>
<reference evidence="9 10" key="1">
    <citation type="journal article" date="2019" name="Fungal Biol. Biotechnol.">
        <title>Draft genome sequence of fastidious pathogen Ceratobasidium theobromae, which causes vascular-streak dieback in Theobroma cacao.</title>
        <authorList>
            <person name="Ali S.S."/>
            <person name="Asman A."/>
            <person name="Shao J."/>
            <person name="Firmansyah A.P."/>
            <person name="Susilo A.W."/>
            <person name="Rosmana A."/>
            <person name="McMahon P."/>
            <person name="Junaid M."/>
            <person name="Guest D."/>
            <person name="Kheng T.Y."/>
            <person name="Meinhardt L.W."/>
            <person name="Bailey B.A."/>
        </authorList>
    </citation>
    <scope>NUCLEOTIDE SEQUENCE [LARGE SCALE GENOMIC DNA]</scope>
    <source>
        <strain evidence="9 10">CT2</strain>
    </source>
</reference>
<proteinExistence type="inferred from homology"/>
<dbReference type="Proteomes" id="UP000383932">
    <property type="component" value="Unassembled WGS sequence"/>
</dbReference>
<dbReference type="PANTHER" id="PTHR42909:SF1">
    <property type="entry name" value="CARBOHYDRATE KINASE PFKB DOMAIN-CONTAINING PROTEIN"/>
    <property type="match status" value="1"/>
</dbReference>
<keyword evidence="6" id="KW-0456">Lyase</keyword>
<evidence type="ECO:0000256" key="1">
    <source>
        <dbReference type="ARBA" id="ARBA00022679"/>
    </source>
</evidence>
<keyword evidence="5" id="KW-0464">Manganese</keyword>
<dbReference type="GO" id="GO:0005737">
    <property type="term" value="C:cytoplasm"/>
    <property type="evidence" value="ECO:0007669"/>
    <property type="project" value="TreeGrafter"/>
</dbReference>
<sequence length="769" mass="81176">MYFLGRGVSRIARPLGVANIRALTTSNLGTSSGLLTIHPEVADALAGGRPVVALESTVITHGLSYPDNLKTAISCEDNVRANGAIPATIALLEGQLHVGLERKQIEVLADVESLKKAGKAPVKLSRRDLAPAMSLGRYGGTTIAGTTIVAHLAGIKAWGLGGVHRGGEISWDVSADLTELGRTPIAVVASGAKSILDIGRTLEVLETQGVTVAAYGNNGNWPAFFTAQSGYKAPWAFDNPKDAAKSIYLAEKLGVQSGIIFGVAIPQEYEKIGLEIQAAVDQAVRESEENGVAKSGRDATPWLLARVKELTKGVSVPSNIALLENNARIGARIAVEYAKMKTGSMEESASSYQPAPVDSKTVQPMKPQSATSPLVLIGAAAVDITAQPDISPVSGTHSTSPGTVRMTPGGVARNVAEAAHLVLKSLTPAADFQSKRPLLISPIGRDAFAAVLNLETKSRGMRADGLINFSPARTAVCNMYLDSKGDLQTGVADMRIISDIDSGVDQVLSTMEAAAPKIVTIDGNANAHTISRVVERAKGLGAMTFFEPTSTTKCTRIIPTIGKMLAVGTQEPFITGAFPNTLELRSMWELARSEDGLINSPYWWRVVDTFGPDLYRSLSVQVRGDMLFLVNDGIIQMATQLVPFIKHIIVKCGSKGVAFIAHITDKEGSLSWISEGTQPSNQRIVTRTTDGAALVIQYFPAHSLPEGVKYNVTGAGDTLVGAFLAFLANDGTTLSHPSKLGAAVSLAQKCAVMTIQSELAVSPDISLSR</sequence>
<dbReference type="InterPro" id="IPR002173">
    <property type="entry name" value="Carboh/pur_kinase_PfkB_CS"/>
</dbReference>
<evidence type="ECO:0000259" key="8">
    <source>
        <dbReference type="Pfam" id="PF00294"/>
    </source>
</evidence>
<gene>
    <name evidence="9" type="ORF">CTheo_1887</name>
</gene>
<feature type="domain" description="Carbohydrate kinase PfkB" evidence="8">
    <location>
        <begin position="680"/>
        <end position="762"/>
    </location>
</feature>
<keyword evidence="10" id="KW-1185">Reference proteome</keyword>
<accession>A0A5N5QSN0</accession>
<evidence type="ECO:0000256" key="2">
    <source>
        <dbReference type="ARBA" id="ARBA00022723"/>
    </source>
</evidence>
<dbReference type="Pfam" id="PF00294">
    <property type="entry name" value="PfkB"/>
    <property type="match status" value="1"/>
</dbReference>
<name>A0A5N5QSN0_9AGAM</name>
<protein>
    <submittedName>
        <fullName evidence="9">Indigoidine synthase A family protein</fullName>
    </submittedName>
</protein>
<dbReference type="PANTHER" id="PTHR42909">
    <property type="entry name" value="ZGC:136858"/>
    <property type="match status" value="1"/>
</dbReference>
<dbReference type="EMBL" id="SSOP01000017">
    <property type="protein sequence ID" value="KAB5594740.1"/>
    <property type="molecule type" value="Genomic_DNA"/>
</dbReference>
<keyword evidence="2" id="KW-0479">Metal-binding</keyword>
<evidence type="ECO:0000256" key="6">
    <source>
        <dbReference type="ARBA" id="ARBA00023239"/>
    </source>
</evidence>
<keyword evidence="4" id="KW-0378">Hydrolase</keyword>
<organism evidence="9 10">
    <name type="scientific">Ceratobasidium theobromae</name>
    <dbReference type="NCBI Taxonomy" id="1582974"/>
    <lineage>
        <taxon>Eukaryota</taxon>
        <taxon>Fungi</taxon>
        <taxon>Dikarya</taxon>
        <taxon>Basidiomycota</taxon>
        <taxon>Agaricomycotina</taxon>
        <taxon>Agaricomycetes</taxon>
        <taxon>Cantharellales</taxon>
        <taxon>Ceratobasidiaceae</taxon>
        <taxon>Ceratobasidium</taxon>
    </lineage>
</organism>
<dbReference type="InterPro" id="IPR029056">
    <property type="entry name" value="Ribokinase-like"/>
</dbReference>
<evidence type="ECO:0000256" key="7">
    <source>
        <dbReference type="ARBA" id="ARBA00023295"/>
    </source>
</evidence>
<keyword evidence="3" id="KW-0418">Kinase</keyword>
<dbReference type="PROSITE" id="PS00584">
    <property type="entry name" value="PFKB_KINASES_2"/>
    <property type="match status" value="1"/>
</dbReference>
<evidence type="ECO:0000256" key="3">
    <source>
        <dbReference type="ARBA" id="ARBA00022777"/>
    </source>
</evidence>
<dbReference type="AlphaFoldDB" id="A0A5N5QSN0"/>
<evidence type="ECO:0000256" key="5">
    <source>
        <dbReference type="ARBA" id="ARBA00023211"/>
    </source>
</evidence>
<dbReference type="HAMAP" id="MF_01876">
    <property type="entry name" value="PsiMP_glycosidase"/>
    <property type="match status" value="1"/>
</dbReference>
<dbReference type="InterPro" id="IPR022830">
    <property type="entry name" value="Indigdn_synthA-like"/>
</dbReference>
<keyword evidence="7" id="KW-0326">Glycosidase</keyword>
<dbReference type="Gene3D" id="3.40.1190.20">
    <property type="match status" value="1"/>
</dbReference>
<dbReference type="Gene3D" id="3.40.1790.10">
    <property type="entry name" value="Indigoidine synthase domain"/>
    <property type="match status" value="1"/>
</dbReference>
<dbReference type="GO" id="GO:0016798">
    <property type="term" value="F:hydrolase activity, acting on glycosyl bonds"/>
    <property type="evidence" value="ECO:0007669"/>
    <property type="project" value="UniProtKB-KW"/>
</dbReference>
<dbReference type="SUPFAM" id="SSF110581">
    <property type="entry name" value="Indigoidine synthase A-like"/>
    <property type="match status" value="1"/>
</dbReference>
<keyword evidence="1" id="KW-0808">Transferase</keyword>
<evidence type="ECO:0000313" key="9">
    <source>
        <dbReference type="EMBL" id="KAB5594740.1"/>
    </source>
</evidence>
<dbReference type="GO" id="GO:0016301">
    <property type="term" value="F:kinase activity"/>
    <property type="evidence" value="ECO:0007669"/>
    <property type="project" value="UniProtKB-KW"/>
</dbReference>
<evidence type="ECO:0000256" key="4">
    <source>
        <dbReference type="ARBA" id="ARBA00022801"/>
    </source>
</evidence>